<organism evidence="2 3">
    <name type="scientific">Devosia enhydra</name>
    <dbReference type="NCBI Taxonomy" id="665118"/>
    <lineage>
        <taxon>Bacteria</taxon>
        <taxon>Pseudomonadati</taxon>
        <taxon>Pseudomonadota</taxon>
        <taxon>Alphaproteobacteria</taxon>
        <taxon>Hyphomicrobiales</taxon>
        <taxon>Devosiaceae</taxon>
        <taxon>Devosia</taxon>
    </lineage>
</organism>
<keyword evidence="3" id="KW-1185">Reference proteome</keyword>
<dbReference type="Proteomes" id="UP000183447">
    <property type="component" value="Unassembled WGS sequence"/>
</dbReference>
<evidence type="ECO:0000313" key="2">
    <source>
        <dbReference type="EMBL" id="SFZ82144.1"/>
    </source>
</evidence>
<keyword evidence="1" id="KW-0812">Transmembrane</keyword>
<dbReference type="RefSeq" id="WP_072339387.1">
    <property type="nucleotide sequence ID" value="NZ_FPKU01000001.1"/>
</dbReference>
<reference evidence="2 3" key="1">
    <citation type="submission" date="2016-11" db="EMBL/GenBank/DDBJ databases">
        <authorList>
            <person name="Jaros S."/>
            <person name="Januszkiewicz K."/>
            <person name="Wedrychowicz H."/>
        </authorList>
    </citation>
    <scope>NUCLEOTIDE SEQUENCE [LARGE SCALE GENOMIC DNA]</scope>
    <source>
        <strain evidence="2 3">ATCC 23634</strain>
    </source>
</reference>
<name>A0A1K2HV41_9HYPH</name>
<keyword evidence="1" id="KW-0472">Membrane</keyword>
<dbReference type="STRING" id="665118.SAMN02983003_0904"/>
<proteinExistence type="predicted"/>
<accession>A0A1K2HV41</accession>
<dbReference type="AlphaFoldDB" id="A0A1K2HV41"/>
<evidence type="ECO:0000256" key="1">
    <source>
        <dbReference type="SAM" id="Phobius"/>
    </source>
</evidence>
<evidence type="ECO:0000313" key="3">
    <source>
        <dbReference type="Proteomes" id="UP000183447"/>
    </source>
</evidence>
<feature type="transmembrane region" description="Helical" evidence="1">
    <location>
        <begin position="75"/>
        <end position="93"/>
    </location>
</feature>
<feature type="transmembrane region" description="Helical" evidence="1">
    <location>
        <begin position="6"/>
        <end position="30"/>
    </location>
</feature>
<sequence>MQAAIFILGFIVWAIAAYGFARMVMGWVGVARLAPQGQKIAAMFNLGTGNFSAAAAISGPGSAGAIDSFKHGRKVFLLAFFPFMLLVLVNILTGNAA</sequence>
<protein>
    <submittedName>
        <fullName evidence="2">Uncharacterized protein</fullName>
    </submittedName>
</protein>
<gene>
    <name evidence="2" type="ORF">SAMN02983003_0904</name>
</gene>
<dbReference type="EMBL" id="FPKU01000001">
    <property type="protein sequence ID" value="SFZ82144.1"/>
    <property type="molecule type" value="Genomic_DNA"/>
</dbReference>
<keyword evidence="1" id="KW-1133">Transmembrane helix</keyword>